<reference evidence="2 3" key="1">
    <citation type="submission" date="2023-07" db="EMBL/GenBank/DDBJ databases">
        <title>Sorghum-associated microbial communities from plants grown in Nebraska, USA.</title>
        <authorList>
            <person name="Schachtman D."/>
        </authorList>
    </citation>
    <scope>NUCLEOTIDE SEQUENCE [LARGE SCALE GENOMIC DNA]</scope>
    <source>
        <strain evidence="2 3">DS1027</strain>
    </source>
</reference>
<organism evidence="2 3">
    <name type="scientific">Novosphingobium capsulatum</name>
    <dbReference type="NCBI Taxonomy" id="13688"/>
    <lineage>
        <taxon>Bacteria</taxon>
        <taxon>Pseudomonadati</taxon>
        <taxon>Pseudomonadota</taxon>
        <taxon>Alphaproteobacteria</taxon>
        <taxon>Sphingomonadales</taxon>
        <taxon>Sphingomonadaceae</taxon>
        <taxon>Novosphingobium</taxon>
    </lineage>
</organism>
<gene>
    <name evidence="2" type="ORF">J2792_001722</name>
</gene>
<evidence type="ECO:0000256" key="1">
    <source>
        <dbReference type="SAM" id="Phobius"/>
    </source>
</evidence>
<protein>
    <recommendedName>
        <fullName evidence="4">Integron gene cassette protein</fullName>
    </recommendedName>
</protein>
<dbReference type="RefSeq" id="WP_133726780.1">
    <property type="nucleotide sequence ID" value="NZ_JAVDRD010000003.1"/>
</dbReference>
<accession>A0ABU1MKI2</accession>
<feature type="transmembrane region" description="Helical" evidence="1">
    <location>
        <begin position="57"/>
        <end position="75"/>
    </location>
</feature>
<keyword evidence="1" id="KW-1133">Transmembrane helix</keyword>
<comment type="caution">
    <text evidence="2">The sequence shown here is derived from an EMBL/GenBank/DDBJ whole genome shotgun (WGS) entry which is preliminary data.</text>
</comment>
<evidence type="ECO:0000313" key="2">
    <source>
        <dbReference type="EMBL" id="MDR6510856.1"/>
    </source>
</evidence>
<feature type="transmembrane region" description="Helical" evidence="1">
    <location>
        <begin position="105"/>
        <end position="130"/>
    </location>
</feature>
<evidence type="ECO:0000313" key="3">
    <source>
        <dbReference type="Proteomes" id="UP001184150"/>
    </source>
</evidence>
<sequence>MTANRPFMAMEPSVADRAARLESAHKRVSNAVAYGLMVYTALQIFLTMRALEEADNTLLPMIALVVLVGAIIPLYRRMEKRWDATAARLADDPPALATALNRARLTVWAVSIGLPLLVTVLIEGLIALFAH</sequence>
<dbReference type="Proteomes" id="UP001184150">
    <property type="component" value="Unassembled WGS sequence"/>
</dbReference>
<keyword evidence="1" id="KW-0472">Membrane</keyword>
<dbReference type="EMBL" id="JAVDRD010000003">
    <property type="protein sequence ID" value="MDR6510856.1"/>
    <property type="molecule type" value="Genomic_DNA"/>
</dbReference>
<keyword evidence="3" id="KW-1185">Reference proteome</keyword>
<evidence type="ECO:0008006" key="4">
    <source>
        <dbReference type="Google" id="ProtNLM"/>
    </source>
</evidence>
<name>A0ABU1MKI2_9SPHN</name>
<feature type="transmembrane region" description="Helical" evidence="1">
    <location>
        <begin position="31"/>
        <end position="51"/>
    </location>
</feature>
<proteinExistence type="predicted"/>
<keyword evidence="1" id="KW-0812">Transmembrane</keyword>